<dbReference type="RefSeq" id="WP_048010509.1">
    <property type="nucleotide sequence ID" value="NZ_CP085255.1"/>
</dbReference>
<proteinExistence type="predicted"/>
<dbReference type="Pfam" id="PF11588">
    <property type="entry name" value="DUF3243"/>
    <property type="match status" value="1"/>
</dbReference>
<dbReference type="EMBL" id="VDEM01000117">
    <property type="protein sequence ID" value="KAF0821356.1"/>
    <property type="molecule type" value="Genomic_DNA"/>
</dbReference>
<dbReference type="InterPro" id="IPR021637">
    <property type="entry name" value="DUF3243"/>
</dbReference>
<evidence type="ECO:0000313" key="1">
    <source>
        <dbReference type="EMBL" id="KAF0821356.1"/>
    </source>
</evidence>
<protein>
    <submittedName>
        <fullName evidence="2">DUF3243 domain-containing protein</fullName>
    </submittedName>
</protein>
<dbReference type="Proteomes" id="UP000465778">
    <property type="component" value="Unassembled WGS sequence"/>
</dbReference>
<gene>
    <name evidence="1" type="ORF">KIS1582_4928</name>
    <name evidence="2" type="ORF">OD459_09335</name>
</gene>
<reference evidence="2" key="2">
    <citation type="submission" date="2022-10" db="EMBL/GenBank/DDBJ databases">
        <title>Mechanism of multi-heavy metal repair in Cytobacillus Firmus M7.</title>
        <authorList>
            <person name="Li X."/>
            <person name="Yu C."/>
        </authorList>
    </citation>
    <scope>NUCLEOTIDE SEQUENCE</scope>
    <source>
        <strain evidence="2">M7</strain>
    </source>
</reference>
<dbReference type="EMBL" id="CP107027">
    <property type="protein sequence ID" value="UYG97190.1"/>
    <property type="molecule type" value="Genomic_DNA"/>
</dbReference>
<dbReference type="OrthoDB" id="2418090at2"/>
<evidence type="ECO:0000313" key="3">
    <source>
        <dbReference type="Proteomes" id="UP000465778"/>
    </source>
</evidence>
<organism evidence="1 3">
    <name type="scientific">Cytobacillus firmus</name>
    <name type="common">Bacillus firmus</name>
    <dbReference type="NCBI Taxonomy" id="1399"/>
    <lineage>
        <taxon>Bacteria</taxon>
        <taxon>Bacillati</taxon>
        <taxon>Bacillota</taxon>
        <taxon>Bacilli</taxon>
        <taxon>Bacillales</taxon>
        <taxon>Bacillaceae</taxon>
        <taxon>Cytobacillus</taxon>
    </lineage>
</organism>
<accession>A0A0J5VPN8</accession>
<dbReference type="AlphaFoldDB" id="A0A0J5VPN8"/>
<dbReference type="GeneID" id="67522791"/>
<dbReference type="Proteomes" id="UP001163104">
    <property type="component" value="Chromosome"/>
</dbReference>
<dbReference type="Gene3D" id="1.10.760.20">
    <property type="entry name" value="Protein of unknown function DUF3243"/>
    <property type="match status" value="1"/>
</dbReference>
<sequence length="113" mass="13056">MNEQEHVIKQDGELDTKNIKSAMDKMSNERAEDILSSFDEFKSYLAERIELGKKLGLNEEQLAVTAEKVAGYLAENVEPKNREEQLLKELWKVGDDKERHKLAHMLVRLTEQA</sequence>
<dbReference type="InterPro" id="IPR038292">
    <property type="entry name" value="YmfJ/YflH_sf"/>
</dbReference>
<reference evidence="1 3" key="1">
    <citation type="journal article" date="2020" name="G3 (Bethesda)">
        <title>Whole Genome Sequencing and Comparative Genomics of Two Nematicidal Bacillus Strains Reveals a Wide Range of Possible Virulence Factors.</title>
        <authorList>
            <person name="Susic N."/>
            <person name="Janezic S."/>
            <person name="Rupnik M."/>
            <person name="Geric Stare B."/>
        </authorList>
    </citation>
    <scope>NUCLEOTIDE SEQUENCE [LARGE SCALE GENOMIC DNA]</scope>
    <source>
        <strain evidence="1 3">I-1582</strain>
    </source>
</reference>
<evidence type="ECO:0000313" key="2">
    <source>
        <dbReference type="EMBL" id="UYG97190.1"/>
    </source>
</evidence>
<name>A0A0J5VPN8_CYTFI</name>